<dbReference type="AlphaFoldDB" id="A0A5A9PI58"/>
<dbReference type="Proteomes" id="UP000324632">
    <property type="component" value="Chromosome 5"/>
</dbReference>
<organism evidence="2 3">
    <name type="scientific">Triplophysa tibetana</name>
    <dbReference type="NCBI Taxonomy" id="1572043"/>
    <lineage>
        <taxon>Eukaryota</taxon>
        <taxon>Metazoa</taxon>
        <taxon>Chordata</taxon>
        <taxon>Craniata</taxon>
        <taxon>Vertebrata</taxon>
        <taxon>Euteleostomi</taxon>
        <taxon>Actinopterygii</taxon>
        <taxon>Neopterygii</taxon>
        <taxon>Teleostei</taxon>
        <taxon>Ostariophysi</taxon>
        <taxon>Cypriniformes</taxon>
        <taxon>Nemacheilidae</taxon>
        <taxon>Triplophysa</taxon>
    </lineage>
</organism>
<accession>A0A5A9PI58</accession>
<gene>
    <name evidence="2" type="ORF">E1301_Tti022158</name>
</gene>
<comment type="caution">
    <text evidence="2">The sequence shown here is derived from an EMBL/GenBank/DDBJ whole genome shotgun (WGS) entry which is preliminary data.</text>
</comment>
<evidence type="ECO:0000313" key="3">
    <source>
        <dbReference type="Proteomes" id="UP000324632"/>
    </source>
</evidence>
<reference evidence="2 3" key="1">
    <citation type="journal article" date="2019" name="Mol. Ecol. Resour.">
        <title>Chromosome-level genome assembly of Triplophysa tibetana, a fish adapted to the harsh high-altitude environment of the Tibetan Plateau.</title>
        <authorList>
            <person name="Yang X."/>
            <person name="Liu H."/>
            <person name="Ma Z."/>
            <person name="Zou Y."/>
            <person name="Zou M."/>
            <person name="Mao Y."/>
            <person name="Li X."/>
            <person name="Wang H."/>
            <person name="Chen T."/>
            <person name="Wang W."/>
            <person name="Yang R."/>
        </authorList>
    </citation>
    <scope>NUCLEOTIDE SEQUENCE [LARGE SCALE GENOMIC DNA]</scope>
    <source>
        <strain evidence="2">TTIB1903HZAU</strain>
        <tissue evidence="2">Muscle</tissue>
    </source>
</reference>
<keyword evidence="3" id="KW-1185">Reference proteome</keyword>
<feature type="compositionally biased region" description="Polar residues" evidence="1">
    <location>
        <begin position="24"/>
        <end position="38"/>
    </location>
</feature>
<protein>
    <submittedName>
        <fullName evidence="2">Uncharacterized protein</fullName>
    </submittedName>
</protein>
<evidence type="ECO:0000256" key="1">
    <source>
        <dbReference type="SAM" id="MobiDB-lite"/>
    </source>
</evidence>
<proteinExistence type="predicted"/>
<dbReference type="EMBL" id="SOYY01000005">
    <property type="protein sequence ID" value="KAA0721282.1"/>
    <property type="molecule type" value="Genomic_DNA"/>
</dbReference>
<name>A0A5A9PI58_9TELE</name>
<feature type="region of interest" description="Disordered" evidence="1">
    <location>
        <begin position="1"/>
        <end position="51"/>
    </location>
</feature>
<sequence>MLYNGEELEEVKSQYGTDIEESEISTLPTEPENNNNSDTTDRESDNNLEGKPGAMILEEGELNVWRQRPKVKRLIRAGKDSFHIYTLQQTVCTAKYTFKMNEKPASEDEDVKISVHQTGDTLHKLSETKSRPTTYLKRAHVLKADRQAISKQTQDKGLRDFTTFAFARLQNASSMNESSVVFNALCTLLANPQNTTSVKDSLTILQSVISRSKEGTLEEPIQPEDWEMWDIQDRSQATSIKGTSPFSAYFQQIMYEIIECYLRTVLNNTEANVYQLSHYTAKVIFNGPRNTKNIVYIRVKQANFNDFDGVIAKYLRHTLEACDEEEGDAATLELVGDDVTDADLVTWDAATLEIVGSDVTDEKEGDVVTMGMVGDDATDADVVISDKATLEMVGDDATDVDAMIVDVVLAEVFDAAAAASDLPDTIL</sequence>
<evidence type="ECO:0000313" key="2">
    <source>
        <dbReference type="EMBL" id="KAA0721282.1"/>
    </source>
</evidence>